<reference evidence="3" key="2">
    <citation type="journal article" date="2013" name="PLoS Genet.">
        <title>Comparative genome structure, secondary metabolite, and effector coding capacity across Cochliobolus pathogens.</title>
        <authorList>
            <person name="Condon B.J."/>
            <person name="Leng Y."/>
            <person name="Wu D."/>
            <person name="Bushley K.E."/>
            <person name="Ohm R.A."/>
            <person name="Otillar R."/>
            <person name="Martin J."/>
            <person name="Schackwitz W."/>
            <person name="Grimwood J."/>
            <person name="MohdZainudin N."/>
            <person name="Xue C."/>
            <person name="Wang R."/>
            <person name="Manning V.A."/>
            <person name="Dhillon B."/>
            <person name="Tu Z.J."/>
            <person name="Steffenson B.J."/>
            <person name="Salamov A."/>
            <person name="Sun H."/>
            <person name="Lowry S."/>
            <person name="LaButti K."/>
            <person name="Han J."/>
            <person name="Copeland A."/>
            <person name="Lindquist E."/>
            <person name="Barry K."/>
            <person name="Schmutz J."/>
            <person name="Baker S.E."/>
            <person name="Ciuffetti L.M."/>
            <person name="Grigoriev I.V."/>
            <person name="Zhong S."/>
            <person name="Turgeon B.G."/>
        </authorList>
    </citation>
    <scope>NUCLEOTIDE SEQUENCE [LARGE SCALE GENOMIC DNA]</scope>
    <source>
        <strain evidence="3">C4 / ATCC 48331 / race T</strain>
    </source>
</reference>
<sequence length="479" mass="53260">DREQALDILKRGYQYTRGNLELRIFCAHEVAQAMEEESRWVEASSFYRLTIELIQSFELQHMKNVDKQRKISQFSLAATSAAAALLNAGGSAAEALCLLESGRDLLANSLRELRGDISQLQDAHPALAKDFITLREVIDVSPDERAAVATAAIESIPELHRIDRQYAVNEFRSLIHEIRKLPDFTEFLATPTVKELMSGARNGSVVVLNYSQSRCDAILVTVDKISHLRLPIKGMHVVRKVRQLRVSGISFQLLKWLWDIVVSPVLKELGYDKAPPDGKHPRVWWIPTGYFSLLPIHAAGVHDDNSPNTAMDRVMSSYATSFKSLLDGRHRIGTNQESDSSKHIRRAALVSMSTTPGLGQNHDLPFAEEEIRVVKGLMTSLKLEVAEPSPNRLEVLDELRRSQILHFAGHGGPNDENLSASSILLSDWKANPLTTEDVRSTSLADSPQFLAYLSACSTGPNNNASTLLIDENIHLISSF</sequence>
<evidence type="ECO:0000259" key="1">
    <source>
        <dbReference type="Pfam" id="PF12770"/>
    </source>
</evidence>
<proteinExistence type="predicted"/>
<dbReference type="InterPro" id="IPR024983">
    <property type="entry name" value="CHAT_dom"/>
</dbReference>
<accession>N4X2B4</accession>
<dbReference type="Pfam" id="PF12770">
    <property type="entry name" value="CHAT"/>
    <property type="match status" value="1"/>
</dbReference>
<feature type="non-terminal residue" evidence="2">
    <location>
        <position position="479"/>
    </location>
</feature>
<evidence type="ECO:0000313" key="2">
    <source>
        <dbReference type="EMBL" id="ENI00761.1"/>
    </source>
</evidence>
<keyword evidence="3" id="KW-1185">Reference proteome</keyword>
<gene>
    <name evidence="2" type="ORF">COCC4DRAFT_118387</name>
</gene>
<dbReference type="OrthoDB" id="9991317at2759"/>
<reference evidence="2 3" key="1">
    <citation type="journal article" date="2012" name="PLoS Pathog.">
        <title>Diverse lifestyles and strategies of plant pathogenesis encoded in the genomes of eighteen Dothideomycetes fungi.</title>
        <authorList>
            <person name="Ohm R.A."/>
            <person name="Feau N."/>
            <person name="Henrissat B."/>
            <person name="Schoch C.L."/>
            <person name="Horwitz B.A."/>
            <person name="Barry K.W."/>
            <person name="Condon B.J."/>
            <person name="Copeland A.C."/>
            <person name="Dhillon B."/>
            <person name="Glaser F."/>
            <person name="Hesse C.N."/>
            <person name="Kosti I."/>
            <person name="LaButti K."/>
            <person name="Lindquist E.A."/>
            <person name="Lucas S."/>
            <person name="Salamov A.A."/>
            <person name="Bradshaw R.E."/>
            <person name="Ciuffetti L."/>
            <person name="Hamelin R.C."/>
            <person name="Kema G.H.J."/>
            <person name="Lawrence C."/>
            <person name="Scott J.A."/>
            <person name="Spatafora J.W."/>
            <person name="Turgeon B.G."/>
            <person name="de Wit P.J.G.M."/>
            <person name="Zhong S."/>
            <person name="Goodwin S.B."/>
            <person name="Grigoriev I.V."/>
        </authorList>
    </citation>
    <scope>NUCLEOTIDE SEQUENCE [LARGE SCALE GENOMIC DNA]</scope>
    <source>
        <strain evidence="3">C4 / ATCC 48331 / race T</strain>
    </source>
</reference>
<dbReference type="Proteomes" id="UP000012338">
    <property type="component" value="Unassembled WGS sequence"/>
</dbReference>
<dbReference type="HOGENOM" id="CLU_001305_5_2_1"/>
<evidence type="ECO:0000313" key="3">
    <source>
        <dbReference type="Proteomes" id="UP000012338"/>
    </source>
</evidence>
<dbReference type="AlphaFoldDB" id="N4X2B4"/>
<dbReference type="EMBL" id="KB733472">
    <property type="protein sequence ID" value="ENI00761.1"/>
    <property type="molecule type" value="Genomic_DNA"/>
</dbReference>
<feature type="domain" description="CHAT" evidence="1">
    <location>
        <begin position="253"/>
        <end position="461"/>
    </location>
</feature>
<name>N4X2B4_COCH4</name>
<organism evidence="2 3">
    <name type="scientific">Cochliobolus heterostrophus (strain C4 / ATCC 48331 / race T)</name>
    <name type="common">Southern corn leaf blight fungus</name>
    <name type="synonym">Bipolaris maydis</name>
    <dbReference type="NCBI Taxonomy" id="665024"/>
    <lineage>
        <taxon>Eukaryota</taxon>
        <taxon>Fungi</taxon>
        <taxon>Dikarya</taxon>
        <taxon>Ascomycota</taxon>
        <taxon>Pezizomycotina</taxon>
        <taxon>Dothideomycetes</taxon>
        <taxon>Pleosporomycetidae</taxon>
        <taxon>Pleosporales</taxon>
        <taxon>Pleosporineae</taxon>
        <taxon>Pleosporaceae</taxon>
        <taxon>Bipolaris</taxon>
    </lineage>
</organism>
<feature type="non-terminal residue" evidence="2">
    <location>
        <position position="1"/>
    </location>
</feature>
<protein>
    <recommendedName>
        <fullName evidence="1">CHAT domain-containing protein</fullName>
    </recommendedName>
</protein>